<dbReference type="EMBL" id="CM056820">
    <property type="protein sequence ID" value="KAJ8616220.1"/>
    <property type="molecule type" value="Genomic_DNA"/>
</dbReference>
<keyword evidence="2" id="KW-1185">Reference proteome</keyword>
<proteinExistence type="predicted"/>
<organism evidence="1 2">
    <name type="scientific">Persea americana</name>
    <name type="common">Avocado</name>
    <dbReference type="NCBI Taxonomy" id="3435"/>
    <lineage>
        <taxon>Eukaryota</taxon>
        <taxon>Viridiplantae</taxon>
        <taxon>Streptophyta</taxon>
        <taxon>Embryophyta</taxon>
        <taxon>Tracheophyta</taxon>
        <taxon>Spermatophyta</taxon>
        <taxon>Magnoliopsida</taxon>
        <taxon>Magnoliidae</taxon>
        <taxon>Laurales</taxon>
        <taxon>Lauraceae</taxon>
        <taxon>Persea</taxon>
    </lineage>
</organism>
<gene>
    <name evidence="1" type="ORF">MRB53_035592</name>
</gene>
<dbReference type="Proteomes" id="UP001234297">
    <property type="component" value="Chromosome 12"/>
</dbReference>
<evidence type="ECO:0000313" key="2">
    <source>
        <dbReference type="Proteomes" id="UP001234297"/>
    </source>
</evidence>
<evidence type="ECO:0000313" key="1">
    <source>
        <dbReference type="EMBL" id="KAJ8616220.1"/>
    </source>
</evidence>
<reference evidence="1 2" key="1">
    <citation type="journal article" date="2022" name="Hortic Res">
        <title>A haplotype resolved chromosomal level avocado genome allows analysis of novel avocado genes.</title>
        <authorList>
            <person name="Nath O."/>
            <person name="Fletcher S.J."/>
            <person name="Hayward A."/>
            <person name="Shaw L.M."/>
            <person name="Masouleh A.K."/>
            <person name="Furtado A."/>
            <person name="Henry R.J."/>
            <person name="Mitter N."/>
        </authorList>
    </citation>
    <scope>NUCLEOTIDE SEQUENCE [LARGE SCALE GENOMIC DNA]</scope>
    <source>
        <strain evidence="2">cv. Hass</strain>
    </source>
</reference>
<accession>A0ACC2K536</accession>
<protein>
    <submittedName>
        <fullName evidence="1">Uncharacterized protein</fullName>
    </submittedName>
</protein>
<name>A0ACC2K536_PERAE</name>
<sequence>MLKGDSSVGDDGISQALASEALPSLVLLLLLLSCNAAGASQSEASALLQWKSSLFRSEALHSWSLDSRSNCSNQQNFPSPCSWTGVACDVEGSVVEISLPNMGLQGKLDGLSLSSFPNLVHLNLSLNVLLGTIPDSIGFLSKLAFLGLSVNSLSGSLPTSLSNLTQLLELNMSSNAITGEINPIIFTNWTKLTTLALQQNQLIGKIPSEKQKQTLSFHGNPASKHTVCSHGHSPILAAQLHASGLESNAMMQEAQRK</sequence>
<comment type="caution">
    <text evidence="1">The sequence shown here is derived from an EMBL/GenBank/DDBJ whole genome shotgun (WGS) entry which is preliminary data.</text>
</comment>